<gene>
    <name evidence="1" type="ORF">LR3_08160</name>
</gene>
<evidence type="ECO:0008006" key="3">
    <source>
        <dbReference type="Google" id="ProtNLM"/>
    </source>
</evidence>
<sequence length="105" mass="11698">MYKVVRLVKTIKDNDGNNIATIQVDLNGDGSTPDPLTAIYGSAQIIGFNDDGSPIYDMELKQRIKDEKQKFMAEAIKEQKKLCIENGVDPDLVNILNAEKKVTNE</sequence>
<evidence type="ECO:0000313" key="2">
    <source>
        <dbReference type="Proteomes" id="UP000027731"/>
    </source>
</evidence>
<name>A0A073JQD0_LIMRT</name>
<reference evidence="1 2" key="1">
    <citation type="submission" date="2014-06" db="EMBL/GenBank/DDBJ databases">
        <title>Genetic determinant of reutericyclin biosynthesis of Lactobacillus reuteri.</title>
        <authorList>
            <person name="Lin X."/>
            <person name="Duar R."/>
            <person name="Walter J."/>
            <person name="Gaenzle M."/>
        </authorList>
    </citation>
    <scope>NUCLEOTIDE SEQUENCE [LARGE SCALE GENOMIC DNA]</scope>
    <source>
        <strain evidence="1 2">LTH2584</strain>
    </source>
</reference>
<proteinExistence type="predicted"/>
<dbReference type="PATRIC" id="fig|1598.90.peg.441"/>
<dbReference type="Proteomes" id="UP000027731">
    <property type="component" value="Unassembled WGS sequence"/>
</dbReference>
<dbReference type="AlphaFoldDB" id="A0A073JQD0"/>
<accession>A0A073JQD0</accession>
<dbReference type="EMBL" id="JOSX01000010">
    <property type="protein sequence ID" value="KEK16048.1"/>
    <property type="molecule type" value="Genomic_DNA"/>
</dbReference>
<organism evidence="1 2">
    <name type="scientific">Limosilactobacillus reuteri</name>
    <name type="common">Lactobacillus reuteri</name>
    <dbReference type="NCBI Taxonomy" id="1598"/>
    <lineage>
        <taxon>Bacteria</taxon>
        <taxon>Bacillati</taxon>
        <taxon>Bacillota</taxon>
        <taxon>Bacilli</taxon>
        <taxon>Lactobacillales</taxon>
        <taxon>Lactobacillaceae</taxon>
        <taxon>Limosilactobacillus</taxon>
    </lineage>
</organism>
<evidence type="ECO:0000313" key="1">
    <source>
        <dbReference type="EMBL" id="KEK16048.1"/>
    </source>
</evidence>
<protein>
    <recommendedName>
        <fullName evidence="3">Phage protein</fullName>
    </recommendedName>
</protein>
<comment type="caution">
    <text evidence="1">The sequence shown here is derived from an EMBL/GenBank/DDBJ whole genome shotgun (WGS) entry which is preliminary data.</text>
</comment>